<dbReference type="EMBL" id="JBBPBM010000056">
    <property type="protein sequence ID" value="KAK8517304.1"/>
    <property type="molecule type" value="Genomic_DNA"/>
</dbReference>
<organism evidence="1 2">
    <name type="scientific">Hibiscus sabdariffa</name>
    <name type="common">roselle</name>
    <dbReference type="NCBI Taxonomy" id="183260"/>
    <lineage>
        <taxon>Eukaryota</taxon>
        <taxon>Viridiplantae</taxon>
        <taxon>Streptophyta</taxon>
        <taxon>Embryophyta</taxon>
        <taxon>Tracheophyta</taxon>
        <taxon>Spermatophyta</taxon>
        <taxon>Magnoliopsida</taxon>
        <taxon>eudicotyledons</taxon>
        <taxon>Gunneridae</taxon>
        <taxon>Pentapetalae</taxon>
        <taxon>rosids</taxon>
        <taxon>malvids</taxon>
        <taxon>Malvales</taxon>
        <taxon>Malvaceae</taxon>
        <taxon>Malvoideae</taxon>
        <taxon>Hibiscus</taxon>
    </lineage>
</organism>
<reference evidence="1 2" key="1">
    <citation type="journal article" date="2024" name="G3 (Bethesda)">
        <title>Genome assembly of Hibiscus sabdariffa L. provides insights into metabolisms of medicinal natural products.</title>
        <authorList>
            <person name="Kim T."/>
        </authorList>
    </citation>
    <scope>NUCLEOTIDE SEQUENCE [LARGE SCALE GENOMIC DNA]</scope>
    <source>
        <strain evidence="1">TK-2024</strain>
        <tissue evidence="1">Old leaves</tissue>
    </source>
</reference>
<comment type="caution">
    <text evidence="1">The sequence shown here is derived from an EMBL/GenBank/DDBJ whole genome shotgun (WGS) entry which is preliminary data.</text>
</comment>
<name>A0ABR2CCS4_9ROSI</name>
<gene>
    <name evidence="1" type="ORF">V6N12_032498</name>
</gene>
<evidence type="ECO:0000313" key="2">
    <source>
        <dbReference type="Proteomes" id="UP001472677"/>
    </source>
</evidence>
<proteinExistence type="predicted"/>
<keyword evidence="2" id="KW-1185">Reference proteome</keyword>
<protein>
    <submittedName>
        <fullName evidence="1">Uncharacterized protein</fullName>
    </submittedName>
</protein>
<dbReference type="Proteomes" id="UP001472677">
    <property type="component" value="Unassembled WGS sequence"/>
</dbReference>
<accession>A0ABR2CCS4</accession>
<evidence type="ECO:0000313" key="1">
    <source>
        <dbReference type="EMBL" id="KAK8517304.1"/>
    </source>
</evidence>
<sequence>MSHRAPPVSSTLVEGLGIVASSSCLEKVEIFLVSKLRKNSSTFYQDQLNFHKLFGCNCQNLERRCSLESASSRAVVQKERDIDMHAG</sequence>